<dbReference type="Proteomes" id="UP000095286">
    <property type="component" value="Unplaced"/>
</dbReference>
<accession>A0AC35U2I0</accession>
<proteinExistence type="predicted"/>
<dbReference type="WBParaSite" id="RSKR_0000675350.1">
    <property type="protein sequence ID" value="RSKR_0000675350.1"/>
    <property type="gene ID" value="RSKR_0000675350"/>
</dbReference>
<name>A0AC35U2I0_9BILA</name>
<organism evidence="1 2">
    <name type="scientific">Rhabditophanes sp. KR3021</name>
    <dbReference type="NCBI Taxonomy" id="114890"/>
    <lineage>
        <taxon>Eukaryota</taxon>
        <taxon>Metazoa</taxon>
        <taxon>Ecdysozoa</taxon>
        <taxon>Nematoda</taxon>
        <taxon>Chromadorea</taxon>
        <taxon>Rhabditida</taxon>
        <taxon>Tylenchina</taxon>
        <taxon>Panagrolaimomorpha</taxon>
        <taxon>Strongyloidoidea</taxon>
        <taxon>Alloionematidae</taxon>
        <taxon>Rhabditophanes</taxon>
    </lineage>
</organism>
<reference evidence="2" key="1">
    <citation type="submission" date="2016-11" db="UniProtKB">
        <authorList>
            <consortium name="WormBaseParasite"/>
        </authorList>
    </citation>
    <scope>IDENTIFICATION</scope>
    <source>
        <strain evidence="2">KR3021</strain>
    </source>
</reference>
<evidence type="ECO:0000313" key="1">
    <source>
        <dbReference type="Proteomes" id="UP000095286"/>
    </source>
</evidence>
<evidence type="ECO:0000313" key="2">
    <source>
        <dbReference type="WBParaSite" id="RSKR_0000675350.1"/>
    </source>
</evidence>
<sequence length="119" mass="13746">MRSSNFNNRWKCRLYKYNFIFLSSYNKSSFWTDISGSSNVGCPPRLNCTIPSTTDAYSEYRNLIKVACLKKRLDYIDTSDTYGGAEICEDPDDVRLSPTETLNNLLDDIPLEYNIFGQR</sequence>
<protein>
    <submittedName>
        <fullName evidence="2">Aldo_ket_red domain-containing protein</fullName>
    </submittedName>
</protein>